<name>A0A109QMG9_9CAUD</name>
<keyword evidence="2" id="KW-1185">Reference proteome</keyword>
<evidence type="ECO:0000313" key="2">
    <source>
        <dbReference type="Proteomes" id="UP000204502"/>
    </source>
</evidence>
<protein>
    <submittedName>
        <fullName evidence="1">Uncharacterized protein</fullName>
    </submittedName>
</protein>
<evidence type="ECO:0000313" key="1">
    <source>
        <dbReference type="EMBL" id="AMB18801.1"/>
    </source>
</evidence>
<dbReference type="EMBL" id="KU253712">
    <property type="protein sequence ID" value="AMB18801.1"/>
    <property type="molecule type" value="Genomic_DNA"/>
</dbReference>
<gene>
    <name evidence="1" type="ORF">Eldridge_0221</name>
</gene>
<organism evidence="1 2">
    <name type="scientific">Bacillus phage Eldridge</name>
    <dbReference type="NCBI Taxonomy" id="1776293"/>
    <lineage>
        <taxon>Viruses</taxon>
        <taxon>Duplodnaviria</taxon>
        <taxon>Heunggongvirae</taxon>
        <taxon>Uroviricota</taxon>
        <taxon>Caudoviricetes</taxon>
        <taxon>Herelleviridae</taxon>
        <taxon>Bastillevirinae</taxon>
        <taxon>Eldridgevirus</taxon>
        <taxon>Eldridgevirus eldridge</taxon>
    </lineage>
</organism>
<dbReference type="GeneID" id="28801880"/>
<accession>A0A109QMG9</accession>
<reference evidence="1 2" key="1">
    <citation type="journal article" date="2016" name="Genome Announc.">
        <title>Complete Genome Sequence of Bacillus megaterium Bacteriophage Eldridge.</title>
        <authorList>
            <person name="Reveille A.M."/>
            <person name="Eldridge K.A."/>
            <person name="Temple L.M."/>
        </authorList>
    </citation>
    <scope>NUCLEOTIDE SEQUENCE [LARGE SCALE GENOMIC DNA]</scope>
</reference>
<dbReference type="KEGG" id="vg:28801880"/>
<dbReference type="RefSeq" id="YP_009274925.1">
    <property type="nucleotide sequence ID" value="NC_030920.1"/>
</dbReference>
<proteinExistence type="predicted"/>
<dbReference type="Proteomes" id="UP000204502">
    <property type="component" value="Segment"/>
</dbReference>
<sequence length="54" mass="6612">MPKWKGKKVSRKRYYDLMMYKEFREFLKEKQTVYVTKEAHEFYAIGTKTGRVSV</sequence>